<protein>
    <submittedName>
        <fullName evidence="1">Uncharacterized protein</fullName>
    </submittedName>
</protein>
<evidence type="ECO:0000313" key="2">
    <source>
        <dbReference type="Proteomes" id="UP000626844"/>
    </source>
</evidence>
<comment type="caution">
    <text evidence="1">The sequence shown here is derived from an EMBL/GenBank/DDBJ whole genome shotgun (WGS) entry which is preliminary data.</text>
</comment>
<name>A0A926RX63_9BACI</name>
<keyword evidence="2" id="KW-1185">Reference proteome</keyword>
<accession>A0A926RX63</accession>
<dbReference type="EMBL" id="JACXAI010000008">
    <property type="protein sequence ID" value="MBD1380330.1"/>
    <property type="molecule type" value="Genomic_DNA"/>
</dbReference>
<proteinExistence type="predicted"/>
<reference evidence="1" key="1">
    <citation type="submission" date="2020-09" db="EMBL/GenBank/DDBJ databases">
        <title>A novel bacterium of genus Bacillus, isolated from South China Sea.</title>
        <authorList>
            <person name="Huang H."/>
            <person name="Mo K."/>
            <person name="Hu Y."/>
        </authorList>
    </citation>
    <scope>NUCLEOTIDE SEQUENCE</scope>
    <source>
        <strain evidence="1">IB182487</strain>
    </source>
</reference>
<evidence type="ECO:0000313" key="1">
    <source>
        <dbReference type="EMBL" id="MBD1380330.1"/>
    </source>
</evidence>
<sequence length="77" mass="9090">MNNYEVIGYQTVKDNCKMIYYLNEAEPSTYQLQMLQFSNQDLILTVFNGNSNHFEDITCLFNETFLKDLKSKLVHDL</sequence>
<dbReference type="Proteomes" id="UP000626844">
    <property type="component" value="Unassembled WGS sequence"/>
</dbReference>
<organism evidence="1 2">
    <name type="scientific">Metabacillus arenae</name>
    <dbReference type="NCBI Taxonomy" id="2771434"/>
    <lineage>
        <taxon>Bacteria</taxon>
        <taxon>Bacillati</taxon>
        <taxon>Bacillota</taxon>
        <taxon>Bacilli</taxon>
        <taxon>Bacillales</taxon>
        <taxon>Bacillaceae</taxon>
        <taxon>Metabacillus</taxon>
    </lineage>
</organism>
<gene>
    <name evidence="1" type="ORF">IC621_08815</name>
</gene>
<dbReference type="AlphaFoldDB" id="A0A926RX63"/>
<dbReference type="RefSeq" id="WP_191157848.1">
    <property type="nucleotide sequence ID" value="NZ_JACXAI010000008.1"/>
</dbReference>